<dbReference type="PANTHER" id="PTHR47690">
    <property type="entry name" value="GLUCOKINASE"/>
    <property type="match status" value="1"/>
</dbReference>
<comment type="similarity">
    <text evidence="3">Belongs to the bacterial glucokinase family.</text>
</comment>
<dbReference type="Proteomes" id="UP000059113">
    <property type="component" value="Chromosome"/>
</dbReference>
<dbReference type="CDD" id="cd24008">
    <property type="entry name" value="ASKHA_NBD_GLK"/>
    <property type="match status" value="1"/>
</dbReference>
<accession>A0A0H4VET7</accession>
<dbReference type="InterPro" id="IPR050201">
    <property type="entry name" value="Bacterial_glucokinase"/>
</dbReference>
<evidence type="ECO:0000313" key="5">
    <source>
        <dbReference type="Proteomes" id="UP000059113"/>
    </source>
</evidence>
<evidence type="ECO:0000256" key="3">
    <source>
        <dbReference type="RuleBase" id="RU004046"/>
    </source>
</evidence>
<keyword evidence="5" id="KW-1185">Reference proteome</keyword>
<dbReference type="GO" id="GO:0004340">
    <property type="term" value="F:glucokinase activity"/>
    <property type="evidence" value="ECO:0007669"/>
    <property type="project" value="InterPro"/>
</dbReference>
<keyword evidence="2 4" id="KW-0418">Kinase</keyword>
<reference evidence="5" key="2">
    <citation type="submission" date="2015-04" db="EMBL/GenBank/DDBJ databases">
        <title>The complete genome sequence of Erythrobacter sp. s21-N3.</title>
        <authorList>
            <person name="Zhuang L."/>
            <person name="Liu Y."/>
            <person name="Shao Z."/>
        </authorList>
    </citation>
    <scope>NUCLEOTIDE SEQUENCE [LARGE SCALE GENOMIC DNA]</scope>
    <source>
        <strain evidence="5">s21-N3</strain>
    </source>
</reference>
<dbReference type="AlphaFoldDB" id="A0A0H4VET7"/>
<dbReference type="PANTHER" id="PTHR47690:SF1">
    <property type="entry name" value="GLUCOKINASE"/>
    <property type="match status" value="1"/>
</dbReference>
<organism evidence="4 5">
    <name type="scientific">Aurantiacibacter atlanticus</name>
    <dbReference type="NCBI Taxonomy" id="1648404"/>
    <lineage>
        <taxon>Bacteria</taxon>
        <taxon>Pseudomonadati</taxon>
        <taxon>Pseudomonadota</taxon>
        <taxon>Alphaproteobacteria</taxon>
        <taxon>Sphingomonadales</taxon>
        <taxon>Erythrobacteraceae</taxon>
        <taxon>Aurantiacibacter</taxon>
    </lineage>
</organism>
<dbReference type="GO" id="GO:0005829">
    <property type="term" value="C:cytosol"/>
    <property type="evidence" value="ECO:0007669"/>
    <property type="project" value="TreeGrafter"/>
</dbReference>
<protein>
    <submittedName>
        <fullName evidence="4">Glucokinase</fullName>
    </submittedName>
</protein>
<keyword evidence="1" id="KW-0808">Transferase</keyword>
<dbReference type="KEGG" id="ery:CP97_04945"/>
<dbReference type="GO" id="GO:0005524">
    <property type="term" value="F:ATP binding"/>
    <property type="evidence" value="ECO:0007669"/>
    <property type="project" value="InterPro"/>
</dbReference>
<dbReference type="Gene3D" id="3.30.420.40">
    <property type="match status" value="1"/>
</dbReference>
<dbReference type="GO" id="GO:0006096">
    <property type="term" value="P:glycolytic process"/>
    <property type="evidence" value="ECO:0007669"/>
    <property type="project" value="InterPro"/>
</dbReference>
<evidence type="ECO:0000256" key="1">
    <source>
        <dbReference type="ARBA" id="ARBA00022679"/>
    </source>
</evidence>
<reference evidence="4 5" key="1">
    <citation type="journal article" date="2015" name="Int. J. Syst. Evol. Microbiol.">
        <title>Erythrobacter atlanticus sp. nov., a bacterium from ocean sediment able to degrade polycyclic aromatic hydrocarbons.</title>
        <authorList>
            <person name="Zhuang L."/>
            <person name="Liu Y."/>
            <person name="Wang L."/>
            <person name="Wang W."/>
            <person name="Shao Z."/>
        </authorList>
    </citation>
    <scope>NUCLEOTIDE SEQUENCE [LARGE SCALE GENOMIC DNA]</scope>
    <source>
        <strain evidence="5">s21-N3</strain>
    </source>
</reference>
<dbReference type="EMBL" id="CP011310">
    <property type="protein sequence ID" value="AKQ43192.2"/>
    <property type="molecule type" value="Genomic_DNA"/>
</dbReference>
<sequence>MNVTDQIENKAASGRDNTTEIVTLDIGGTHARFAIATCSGDGNISLDDPITLNTDDHASFQTAWEDYRARKGKLPPRLAMAIAGSVDDAEDPDTVIRFTNNPWIIRPSTMPEMLGVDHYILVNDFEAVAHAVARAPAEDFLHLTGPAEPLPESGTISVIGPGTGLGVAHLWRDGTGFTHVQATEGGHVDFSPLDTVEDAILARLRKRHTRVSAERVVSGPAIVDIYATLAAMEGRAIREQDDVAIWKAGMDGPDSLAIAAIDRFCLSLGAVAGDTALAQGASAVVIAGGLGYRLRDHLPRSGFAERFRAKGRFASLMAALPVKLITHPQPGLFGAAAAYFQHTGDQR</sequence>
<dbReference type="Gene3D" id="3.40.367.20">
    <property type="match status" value="1"/>
</dbReference>
<evidence type="ECO:0000313" key="4">
    <source>
        <dbReference type="EMBL" id="AKQ43192.2"/>
    </source>
</evidence>
<dbReference type="SUPFAM" id="SSF53067">
    <property type="entry name" value="Actin-like ATPase domain"/>
    <property type="match status" value="1"/>
</dbReference>
<dbReference type="InterPro" id="IPR043129">
    <property type="entry name" value="ATPase_NBD"/>
</dbReference>
<evidence type="ECO:0000256" key="2">
    <source>
        <dbReference type="ARBA" id="ARBA00022777"/>
    </source>
</evidence>
<dbReference type="Pfam" id="PF02685">
    <property type="entry name" value="Glucokinase"/>
    <property type="match status" value="1"/>
</dbReference>
<dbReference type="STRING" id="1648404.CP97_04945"/>
<gene>
    <name evidence="4" type="ORF">CP97_04945</name>
</gene>
<proteinExistence type="inferred from homology"/>
<dbReference type="GO" id="GO:0005536">
    <property type="term" value="F:D-glucose binding"/>
    <property type="evidence" value="ECO:0007669"/>
    <property type="project" value="InterPro"/>
</dbReference>
<name>A0A0H4VET7_9SPHN</name>
<dbReference type="InterPro" id="IPR003836">
    <property type="entry name" value="Glucokinase"/>
</dbReference>